<evidence type="ECO:0000256" key="3">
    <source>
        <dbReference type="HAMAP-Rule" id="MF_00831"/>
    </source>
</evidence>
<organism evidence="4 5">
    <name type="scientific">Candidatus Pantoea symbiotica</name>
    <dbReference type="NCBI Taxonomy" id="1884370"/>
    <lineage>
        <taxon>Bacteria</taxon>
        <taxon>Pseudomonadati</taxon>
        <taxon>Pseudomonadota</taxon>
        <taxon>Gammaproteobacteria</taxon>
        <taxon>Enterobacterales</taxon>
        <taxon>Erwiniaceae</taxon>
        <taxon>Pantoea</taxon>
    </lineage>
</organism>
<dbReference type="SUPFAM" id="SSF55298">
    <property type="entry name" value="YjgF-like"/>
    <property type="match status" value="1"/>
</dbReference>
<dbReference type="InterPro" id="IPR019897">
    <property type="entry name" value="RidA_CS"/>
</dbReference>
<comment type="catalytic activity">
    <reaction evidence="3">
        <text>(Z)-3-aminoacrylate + H2O + H(+) = 3-oxopropanoate + NH4(+)</text>
        <dbReference type="Rhea" id="RHEA:34947"/>
        <dbReference type="ChEBI" id="CHEBI:15377"/>
        <dbReference type="ChEBI" id="CHEBI:15378"/>
        <dbReference type="ChEBI" id="CHEBI:28938"/>
        <dbReference type="ChEBI" id="CHEBI:33190"/>
        <dbReference type="ChEBI" id="CHEBI:59894"/>
    </reaction>
</comment>
<protein>
    <recommendedName>
        <fullName evidence="3">3-aminoacrylate deaminase RutC</fullName>
        <shortName evidence="3">3-AA deaminase</shortName>
        <ecNumber evidence="3">3.5.-.-</ecNumber>
    </recommendedName>
</protein>
<accession>A0A1I3REF0</accession>
<dbReference type="InterPro" id="IPR019898">
    <property type="entry name" value="RutC"/>
</dbReference>
<dbReference type="CDD" id="cd00448">
    <property type="entry name" value="YjgF_YER057c_UK114_family"/>
    <property type="match status" value="1"/>
</dbReference>
<dbReference type="InterPro" id="IPR035959">
    <property type="entry name" value="RutC-like_sf"/>
</dbReference>
<name>A0A1I3REF0_9GAMM</name>
<dbReference type="RefSeq" id="WP_008109435.1">
    <property type="nucleotide sequence ID" value="NZ_FOSD01000001.1"/>
</dbReference>
<dbReference type="PANTHER" id="PTHR11803:SF58">
    <property type="entry name" value="PROTEIN HMF1-RELATED"/>
    <property type="match status" value="1"/>
</dbReference>
<reference evidence="4 5" key="1">
    <citation type="submission" date="2016-10" db="EMBL/GenBank/DDBJ databases">
        <authorList>
            <person name="Varghese N."/>
            <person name="Submissions S."/>
        </authorList>
    </citation>
    <scope>NUCLEOTIDE SEQUENCE [LARGE SCALE GENOMIC DNA]</scope>
    <source>
        <strain evidence="4 5">YR512</strain>
    </source>
</reference>
<evidence type="ECO:0000313" key="5">
    <source>
        <dbReference type="Proteomes" id="UP000198841"/>
    </source>
</evidence>
<comment type="similarity">
    <text evidence="1 3">Belongs to the RutC family.</text>
</comment>
<evidence type="ECO:0000256" key="1">
    <source>
        <dbReference type="ARBA" id="ARBA00010552"/>
    </source>
</evidence>
<dbReference type="EC" id="3.5.-.-" evidence="3"/>
<comment type="caution">
    <text evidence="4">The sequence shown here is derived from an EMBL/GenBank/DDBJ whole genome shotgun (WGS) entry which is preliminary data.</text>
</comment>
<dbReference type="HAMAP" id="MF_00831">
    <property type="entry name" value="RutC"/>
    <property type="match status" value="1"/>
</dbReference>
<evidence type="ECO:0000256" key="2">
    <source>
        <dbReference type="ARBA" id="ARBA00022801"/>
    </source>
</evidence>
<dbReference type="EMBL" id="FOSD01000001">
    <property type="protein sequence ID" value="SFJ43566.1"/>
    <property type="molecule type" value="Genomic_DNA"/>
</dbReference>
<proteinExistence type="inferred from homology"/>
<dbReference type="Pfam" id="PF01042">
    <property type="entry name" value="Ribonuc_L-PSP"/>
    <property type="match status" value="1"/>
</dbReference>
<dbReference type="NCBIfam" id="TIGR03610">
    <property type="entry name" value="RutC"/>
    <property type="match status" value="1"/>
</dbReference>
<dbReference type="PROSITE" id="PS01094">
    <property type="entry name" value="UPF0076"/>
    <property type="match status" value="1"/>
</dbReference>
<evidence type="ECO:0000313" key="4">
    <source>
        <dbReference type="EMBL" id="SFJ43566.1"/>
    </source>
</evidence>
<gene>
    <name evidence="3" type="primary">rutC</name>
    <name evidence="4" type="ORF">SAMN05518863_101476</name>
</gene>
<dbReference type="Gene3D" id="3.30.1330.40">
    <property type="entry name" value="RutC-like"/>
    <property type="match status" value="1"/>
</dbReference>
<keyword evidence="2 3" id="KW-0378">Hydrolase</keyword>
<comment type="function">
    <text evidence="3">Involved in pyrimidine catabolism. Catalyzes the deamination of 3-aminoacrylate to malonic semialdehyde, a reaction that can also occur spontaneously. RutC may facilitate the reaction and modulate the metabolic fitness, rather than catalyzing essential functions.</text>
</comment>
<sequence length="131" mass="13916">MPKSVIIPPGSGTPIAPFVPGTLADGIVYVSGTLPFDANNNVVHVGDAAAQTRHVLETIKKVIETAGGTMDDVTFNSIFLTDWSNYAAINQIYAEYFPGDKPARFCIQCGLVKPDALIEIATVAHIGKQEA</sequence>
<dbReference type="PANTHER" id="PTHR11803">
    <property type="entry name" value="2-IMINOBUTANOATE/2-IMINOPROPANOATE DEAMINASE RIDA"/>
    <property type="match status" value="1"/>
</dbReference>
<keyword evidence="5" id="KW-1185">Reference proteome</keyword>
<dbReference type="Proteomes" id="UP000198841">
    <property type="component" value="Unassembled WGS sequence"/>
</dbReference>
<dbReference type="InterPro" id="IPR006175">
    <property type="entry name" value="YjgF/YER057c/UK114"/>
</dbReference>